<evidence type="ECO:0000313" key="2">
    <source>
        <dbReference type="Proteomes" id="UP000815677"/>
    </source>
</evidence>
<dbReference type="EMBL" id="DF843389">
    <property type="protein sequence ID" value="GAT47349.1"/>
    <property type="molecule type" value="Genomic_DNA"/>
</dbReference>
<protein>
    <recommendedName>
        <fullName evidence="3">Metallothionein</fullName>
    </recommendedName>
</protein>
<accession>A0ABQ0LA41</accession>
<gene>
    <name evidence="1" type="ORF">MCHLO_04810</name>
</gene>
<dbReference type="Proteomes" id="UP000815677">
    <property type="component" value="Unassembled WGS sequence"/>
</dbReference>
<keyword evidence="2" id="KW-1185">Reference proteome</keyword>
<evidence type="ECO:0008006" key="3">
    <source>
        <dbReference type="Google" id="ProtNLM"/>
    </source>
</evidence>
<proteinExistence type="predicted"/>
<organism evidence="1 2">
    <name type="scientific">Mycena chlorophos</name>
    <name type="common">Agaric fungus</name>
    <name type="synonym">Agaricus chlorophos</name>
    <dbReference type="NCBI Taxonomy" id="658473"/>
    <lineage>
        <taxon>Eukaryota</taxon>
        <taxon>Fungi</taxon>
        <taxon>Dikarya</taxon>
        <taxon>Basidiomycota</taxon>
        <taxon>Agaricomycotina</taxon>
        <taxon>Agaricomycetes</taxon>
        <taxon>Agaricomycetidae</taxon>
        <taxon>Agaricales</taxon>
        <taxon>Marasmiineae</taxon>
        <taxon>Mycenaceae</taxon>
        <taxon>Mycena</taxon>
    </lineage>
</organism>
<evidence type="ECO:0000313" key="1">
    <source>
        <dbReference type="EMBL" id="GAT47349.1"/>
    </source>
</evidence>
<sequence length="80" mass="8281">MSQPLIDTNSTSKKIEVLPSASSTDHAAAAVIEPSQSLQAGCVCNTVNTPEPKTMPAPIECCTSTCTLGPSGTCHCNCNW</sequence>
<reference evidence="1" key="1">
    <citation type="submission" date="2014-09" db="EMBL/GenBank/DDBJ databases">
        <title>Genome sequence of the luminous mushroom Mycena chlorophos for searching fungal bioluminescence genes.</title>
        <authorList>
            <person name="Tanaka Y."/>
            <person name="Kasuga D."/>
            <person name="Oba Y."/>
            <person name="Hase S."/>
            <person name="Sato K."/>
            <person name="Oba Y."/>
            <person name="Sakakibara Y."/>
        </authorList>
    </citation>
    <scope>NUCLEOTIDE SEQUENCE</scope>
</reference>
<name>A0ABQ0LA41_MYCCL</name>